<proteinExistence type="predicted"/>
<keyword evidence="2" id="KW-1185">Reference proteome</keyword>
<organism evidence="1 2">
    <name type="scientific">Gossypium mustelinum</name>
    <name type="common">Cotton</name>
    <name type="synonym">Gossypium caicoense</name>
    <dbReference type="NCBI Taxonomy" id="34275"/>
    <lineage>
        <taxon>Eukaryota</taxon>
        <taxon>Viridiplantae</taxon>
        <taxon>Streptophyta</taxon>
        <taxon>Embryophyta</taxon>
        <taxon>Tracheophyta</taxon>
        <taxon>Spermatophyta</taxon>
        <taxon>Magnoliopsida</taxon>
        <taxon>eudicotyledons</taxon>
        <taxon>Gunneridae</taxon>
        <taxon>Pentapetalae</taxon>
        <taxon>rosids</taxon>
        <taxon>malvids</taxon>
        <taxon>Malvales</taxon>
        <taxon>Malvaceae</taxon>
        <taxon>Malvoideae</taxon>
        <taxon>Gossypium</taxon>
    </lineage>
</organism>
<name>A0A5D2YZE2_GOSMU</name>
<protein>
    <submittedName>
        <fullName evidence="1">Uncharacterized protein</fullName>
    </submittedName>
</protein>
<evidence type="ECO:0000313" key="1">
    <source>
        <dbReference type="EMBL" id="TYJ31206.1"/>
    </source>
</evidence>
<sequence>MTLETHKKAAYYSDICVGSIACRLEKKEGGAIHLYIMTLGLSICQHITLDFCDESTLLLPSSISLESEVKQHCILFCTEYAATKFYSPKSATLILPPVHRPYRTLSVSKQSSTQSISSTLDQGSNAPEAYHIGCFSDNT</sequence>
<dbReference type="Proteomes" id="UP000323597">
    <property type="component" value="Chromosome A06"/>
</dbReference>
<evidence type="ECO:0000313" key="2">
    <source>
        <dbReference type="Proteomes" id="UP000323597"/>
    </source>
</evidence>
<dbReference type="AlphaFoldDB" id="A0A5D2YZE2"/>
<accession>A0A5D2YZE2</accession>
<reference evidence="1 2" key="1">
    <citation type="submission" date="2019-07" db="EMBL/GenBank/DDBJ databases">
        <title>WGS assembly of Gossypium mustelinum.</title>
        <authorList>
            <person name="Chen Z.J."/>
            <person name="Sreedasyam A."/>
            <person name="Ando A."/>
            <person name="Song Q."/>
            <person name="De L."/>
            <person name="Hulse-Kemp A."/>
            <person name="Ding M."/>
            <person name="Ye W."/>
            <person name="Kirkbride R."/>
            <person name="Jenkins J."/>
            <person name="Plott C."/>
            <person name="Lovell J."/>
            <person name="Lin Y.-M."/>
            <person name="Vaughn R."/>
            <person name="Liu B."/>
            <person name="Li W."/>
            <person name="Simpson S."/>
            <person name="Scheffler B."/>
            <person name="Saski C."/>
            <person name="Grover C."/>
            <person name="Hu G."/>
            <person name="Conover J."/>
            <person name="Carlson J."/>
            <person name="Shu S."/>
            <person name="Boston L."/>
            <person name="Williams M."/>
            <person name="Peterson D."/>
            <person name="Mcgee K."/>
            <person name="Jones D."/>
            <person name="Wendel J."/>
            <person name="Stelly D."/>
            <person name="Grimwood J."/>
            <person name="Schmutz J."/>
        </authorList>
    </citation>
    <scope>NUCLEOTIDE SEQUENCE [LARGE SCALE GENOMIC DNA]</scope>
    <source>
        <strain evidence="1">1408120.09</strain>
    </source>
</reference>
<dbReference type="EMBL" id="CM017641">
    <property type="protein sequence ID" value="TYJ31206.1"/>
    <property type="molecule type" value="Genomic_DNA"/>
</dbReference>
<gene>
    <name evidence="1" type="ORF">E1A91_A06G183100v1</name>
</gene>